<proteinExistence type="predicted"/>
<accession>A0A9P4HY13</accession>
<keyword evidence="3" id="KW-1185">Reference proteome</keyword>
<organism evidence="2 3">
    <name type="scientific">Saccharata proteae CBS 121410</name>
    <dbReference type="NCBI Taxonomy" id="1314787"/>
    <lineage>
        <taxon>Eukaryota</taxon>
        <taxon>Fungi</taxon>
        <taxon>Dikarya</taxon>
        <taxon>Ascomycota</taxon>
        <taxon>Pezizomycotina</taxon>
        <taxon>Dothideomycetes</taxon>
        <taxon>Dothideomycetes incertae sedis</taxon>
        <taxon>Botryosphaeriales</taxon>
        <taxon>Saccharataceae</taxon>
        <taxon>Saccharata</taxon>
    </lineage>
</organism>
<dbReference type="AlphaFoldDB" id="A0A9P4HY13"/>
<evidence type="ECO:0000256" key="1">
    <source>
        <dbReference type="SAM" id="MobiDB-lite"/>
    </source>
</evidence>
<feature type="compositionally biased region" description="Low complexity" evidence="1">
    <location>
        <begin position="216"/>
        <end position="227"/>
    </location>
</feature>
<sequence length="512" mass="56023">MAVPCPLPLVEEALRPYIHTRQETLQIRRAVTQHCAGHFRPLDDDDDEQQSLSHLALACPLSPPSPEDAGSGSKARRRQQQRRSIAGGSTGEDEVEFTGLRKKYLDALRAHRAARERYDALSAELNEMRVLDASSEKGGEERALMTDSTVAVGGGGGHDGGVQPYISLLRQRRRLARLQVLQATLDQLADTQANPTRIDLKELLRKRVGEPPNPPSSSSAAQTAGAAGEGDAVRDLVFRLKKDLLLAKRSLDAENGARASVQRKLAFSDDGEDEGDFLGGGKPTLKTQVRALRCARDELISWVEGELAKIGAEDGDQEDEDDAQGARPGDYDDNAESSYEDQVQAMYDRYLSSRTALIEAIAETTTAAAKLQAPSPSPIKQDPSPEKKTSQPSPRPSVPPSAILPHIPSLLQNAQDDRALLQQTTYLRHRLDGSADALRQLVQRLASESHLVPHHATSSREWARAAAEARMETDAFVEESVRSGEGDVEAARAVLEELRSRRERFERLGLVE</sequence>
<dbReference type="Proteomes" id="UP000799776">
    <property type="component" value="Unassembled WGS sequence"/>
</dbReference>
<feature type="region of interest" description="Disordered" evidence="1">
    <location>
        <begin position="368"/>
        <end position="404"/>
    </location>
</feature>
<feature type="region of interest" description="Disordered" evidence="1">
    <location>
        <begin position="310"/>
        <end position="339"/>
    </location>
</feature>
<gene>
    <name evidence="2" type="ORF">K490DRAFT_64818</name>
</gene>
<evidence type="ECO:0000313" key="3">
    <source>
        <dbReference type="Proteomes" id="UP000799776"/>
    </source>
</evidence>
<dbReference type="OrthoDB" id="5402392at2759"/>
<comment type="caution">
    <text evidence="2">The sequence shown here is derived from an EMBL/GenBank/DDBJ whole genome shotgun (WGS) entry which is preliminary data.</text>
</comment>
<evidence type="ECO:0000313" key="2">
    <source>
        <dbReference type="EMBL" id="KAF2088144.1"/>
    </source>
</evidence>
<feature type="region of interest" description="Disordered" evidence="1">
    <location>
        <begin position="58"/>
        <end position="93"/>
    </location>
</feature>
<feature type="compositionally biased region" description="Acidic residues" evidence="1">
    <location>
        <begin position="313"/>
        <end position="323"/>
    </location>
</feature>
<dbReference type="EMBL" id="ML978717">
    <property type="protein sequence ID" value="KAF2088144.1"/>
    <property type="molecule type" value="Genomic_DNA"/>
</dbReference>
<reference evidence="2" key="1">
    <citation type="journal article" date="2020" name="Stud. Mycol.">
        <title>101 Dothideomycetes genomes: a test case for predicting lifestyles and emergence of pathogens.</title>
        <authorList>
            <person name="Haridas S."/>
            <person name="Albert R."/>
            <person name="Binder M."/>
            <person name="Bloem J."/>
            <person name="Labutti K."/>
            <person name="Salamov A."/>
            <person name="Andreopoulos B."/>
            <person name="Baker S."/>
            <person name="Barry K."/>
            <person name="Bills G."/>
            <person name="Bluhm B."/>
            <person name="Cannon C."/>
            <person name="Castanera R."/>
            <person name="Culley D."/>
            <person name="Daum C."/>
            <person name="Ezra D."/>
            <person name="Gonzalez J."/>
            <person name="Henrissat B."/>
            <person name="Kuo A."/>
            <person name="Liang C."/>
            <person name="Lipzen A."/>
            <person name="Lutzoni F."/>
            <person name="Magnuson J."/>
            <person name="Mondo S."/>
            <person name="Nolan M."/>
            <person name="Ohm R."/>
            <person name="Pangilinan J."/>
            <person name="Park H.-J."/>
            <person name="Ramirez L."/>
            <person name="Alfaro M."/>
            <person name="Sun H."/>
            <person name="Tritt A."/>
            <person name="Yoshinaga Y."/>
            <person name="Zwiers L.-H."/>
            <person name="Turgeon B."/>
            <person name="Goodwin S."/>
            <person name="Spatafora J."/>
            <person name="Crous P."/>
            <person name="Grigoriev I."/>
        </authorList>
    </citation>
    <scope>NUCLEOTIDE SEQUENCE</scope>
    <source>
        <strain evidence="2">CBS 121410</strain>
    </source>
</reference>
<name>A0A9P4HY13_9PEZI</name>
<protein>
    <submittedName>
        <fullName evidence="2">Uncharacterized protein</fullName>
    </submittedName>
</protein>
<feature type="region of interest" description="Disordered" evidence="1">
    <location>
        <begin position="207"/>
        <end position="227"/>
    </location>
</feature>